<proteinExistence type="predicted"/>
<evidence type="ECO:0000313" key="1">
    <source>
        <dbReference type="EMBL" id="KAJ9097405.1"/>
    </source>
</evidence>
<dbReference type="EMBL" id="JASBWR010000086">
    <property type="protein sequence ID" value="KAJ9097405.1"/>
    <property type="molecule type" value="Genomic_DNA"/>
</dbReference>
<gene>
    <name evidence="1" type="ORF">QFC19_006775</name>
</gene>
<dbReference type="Proteomes" id="UP001241377">
    <property type="component" value="Unassembled WGS sequence"/>
</dbReference>
<organism evidence="1 2">
    <name type="scientific">Naganishia cerealis</name>
    <dbReference type="NCBI Taxonomy" id="610337"/>
    <lineage>
        <taxon>Eukaryota</taxon>
        <taxon>Fungi</taxon>
        <taxon>Dikarya</taxon>
        <taxon>Basidiomycota</taxon>
        <taxon>Agaricomycotina</taxon>
        <taxon>Tremellomycetes</taxon>
        <taxon>Filobasidiales</taxon>
        <taxon>Filobasidiaceae</taxon>
        <taxon>Naganishia</taxon>
    </lineage>
</organism>
<keyword evidence="2" id="KW-1185">Reference proteome</keyword>
<sequence>MPANRLFTLLQPWTSTTTEADLITAMVYAHESLRMTGIALQPVMPTKMKDLLDRLGVDEQDRGWDRLRLEDGQAQLRSVVHSVQVMMARAKEFKKAGVLFPPVVEVPAVASS</sequence>
<comment type="caution">
    <text evidence="1">The sequence shown here is derived from an EMBL/GenBank/DDBJ whole genome shotgun (WGS) entry which is preliminary data.</text>
</comment>
<evidence type="ECO:0000313" key="2">
    <source>
        <dbReference type="Proteomes" id="UP001241377"/>
    </source>
</evidence>
<protein>
    <submittedName>
        <fullName evidence="1">Uncharacterized protein</fullName>
    </submittedName>
</protein>
<name>A0ACC2VDC8_9TREE</name>
<reference evidence="1" key="1">
    <citation type="submission" date="2023-04" db="EMBL/GenBank/DDBJ databases">
        <title>Draft Genome sequencing of Naganishia species isolated from polar environments using Oxford Nanopore Technology.</title>
        <authorList>
            <person name="Leo P."/>
            <person name="Venkateswaran K."/>
        </authorList>
    </citation>
    <scope>NUCLEOTIDE SEQUENCE</scope>
    <source>
        <strain evidence="1">MNA-CCFEE 5261</strain>
    </source>
</reference>
<accession>A0ACC2VDC8</accession>